<dbReference type="Proteomes" id="UP001176961">
    <property type="component" value="Unassembled WGS sequence"/>
</dbReference>
<sequence>FLDVWTFLTCGTSDLGSSDFWTSGISDLLGIRKLIWIPSSVTCYYAGNIYGSDYLIFYRIPANLMWSRLLDPLR</sequence>
<evidence type="ECO:0000313" key="1">
    <source>
        <dbReference type="EMBL" id="CAJ0589217.1"/>
    </source>
</evidence>
<proteinExistence type="predicted"/>
<accession>A0AA36DNE7</accession>
<reference evidence="1" key="1">
    <citation type="submission" date="2023-07" db="EMBL/GenBank/DDBJ databases">
        <authorList>
            <consortium name="CYATHOMIX"/>
        </authorList>
    </citation>
    <scope>NUCLEOTIDE SEQUENCE</scope>
    <source>
        <strain evidence="1">N/A</strain>
    </source>
</reference>
<feature type="non-terminal residue" evidence="1">
    <location>
        <position position="74"/>
    </location>
</feature>
<name>A0AA36DNE7_CYLNA</name>
<protein>
    <submittedName>
        <fullName evidence="1">Uncharacterized protein</fullName>
    </submittedName>
</protein>
<evidence type="ECO:0000313" key="2">
    <source>
        <dbReference type="Proteomes" id="UP001176961"/>
    </source>
</evidence>
<dbReference type="EMBL" id="CATQJL010000001">
    <property type="protein sequence ID" value="CAJ0589217.1"/>
    <property type="molecule type" value="Genomic_DNA"/>
</dbReference>
<gene>
    <name evidence="1" type="ORF">CYNAS_LOCUS1200</name>
</gene>
<keyword evidence="2" id="KW-1185">Reference proteome</keyword>
<dbReference type="AlphaFoldDB" id="A0AA36DNE7"/>
<comment type="caution">
    <text evidence="1">The sequence shown here is derived from an EMBL/GenBank/DDBJ whole genome shotgun (WGS) entry which is preliminary data.</text>
</comment>
<organism evidence="1 2">
    <name type="scientific">Cylicocyclus nassatus</name>
    <name type="common">Nematode worm</name>
    <dbReference type="NCBI Taxonomy" id="53992"/>
    <lineage>
        <taxon>Eukaryota</taxon>
        <taxon>Metazoa</taxon>
        <taxon>Ecdysozoa</taxon>
        <taxon>Nematoda</taxon>
        <taxon>Chromadorea</taxon>
        <taxon>Rhabditida</taxon>
        <taxon>Rhabditina</taxon>
        <taxon>Rhabditomorpha</taxon>
        <taxon>Strongyloidea</taxon>
        <taxon>Strongylidae</taxon>
        <taxon>Cylicocyclus</taxon>
    </lineage>
</organism>